<comment type="caution">
    <text evidence="4">The sequence shown here is derived from an EMBL/GenBank/DDBJ whole genome shotgun (WGS) entry which is preliminary data.</text>
</comment>
<protein>
    <submittedName>
        <fullName evidence="4">Acetyl esterase/lipase</fullName>
    </submittedName>
</protein>
<keyword evidence="1" id="KW-0378">Hydrolase</keyword>
<dbReference type="Pfam" id="PF20434">
    <property type="entry name" value="BD-FAE"/>
    <property type="match status" value="1"/>
</dbReference>
<dbReference type="Gene3D" id="3.40.50.1820">
    <property type="entry name" value="alpha/beta hydrolase"/>
    <property type="match status" value="1"/>
</dbReference>
<evidence type="ECO:0000259" key="3">
    <source>
        <dbReference type="Pfam" id="PF20434"/>
    </source>
</evidence>
<dbReference type="SUPFAM" id="SSF53474">
    <property type="entry name" value="alpha/beta-Hydrolases"/>
    <property type="match status" value="1"/>
</dbReference>
<dbReference type="GeneID" id="55971548"/>
<sequence length="299" mass="33143">MEAVHDKIHENGTAFGPTDSEVNPPMRGRSPMWRELFEPLYRDAPGDITVVRDVTYGKAERNKLDVYFSKTSTREQKPVVVFVHAGGFYSGDKSWSEKCWANIGNYFAQNGQVAVLVNHQLVPHVRYPGGADDIQLVREWVYSNIASEGYGKGSVDKVILLGHSSGGAHVATNLYAAGDASRPAREPLSPPVAGVVYISAPFWFDRTKPLRQKAIGHYFGSDAEEVWGPLSPLGLFNRLPESSPCLDVRRLPTYVGTVKYEGKETADANVAFLNAYRQRSRPSGTLPLFHVADRHNHMT</sequence>
<accession>A0A9P5D7M4</accession>
<reference evidence="4" key="1">
    <citation type="submission" date="2020-03" db="EMBL/GenBank/DDBJ databases">
        <title>Site-based positive gene gene selection in Geosmithia morbida across the United States reveals a broad range of putative effectors and factors for local host and environmental adapation.</title>
        <authorList>
            <person name="Onufrak A."/>
            <person name="Murdoch R.W."/>
            <person name="Gazis R."/>
            <person name="Huff M."/>
            <person name="Staton M."/>
            <person name="Klingeman W."/>
            <person name="Hadziabdic D."/>
        </authorList>
    </citation>
    <scope>NUCLEOTIDE SEQUENCE</scope>
    <source>
        <strain evidence="4">1262</strain>
    </source>
</reference>
<dbReference type="PANTHER" id="PTHR48081">
    <property type="entry name" value="AB HYDROLASE SUPERFAMILY PROTEIN C4A8.06C"/>
    <property type="match status" value="1"/>
</dbReference>
<dbReference type="InterPro" id="IPR050300">
    <property type="entry name" value="GDXG_lipolytic_enzyme"/>
</dbReference>
<proteinExistence type="predicted"/>
<dbReference type="OrthoDB" id="433474at2759"/>
<feature type="region of interest" description="Disordered" evidence="2">
    <location>
        <begin position="1"/>
        <end position="28"/>
    </location>
</feature>
<feature type="domain" description="BD-FAE-like" evidence="3">
    <location>
        <begin position="64"/>
        <end position="172"/>
    </location>
</feature>
<dbReference type="AlphaFoldDB" id="A0A9P5D7M4"/>
<dbReference type="Proteomes" id="UP000749293">
    <property type="component" value="Unassembled WGS sequence"/>
</dbReference>
<evidence type="ECO:0000313" key="5">
    <source>
        <dbReference type="Proteomes" id="UP000749293"/>
    </source>
</evidence>
<organism evidence="4 5">
    <name type="scientific">Geosmithia morbida</name>
    <dbReference type="NCBI Taxonomy" id="1094350"/>
    <lineage>
        <taxon>Eukaryota</taxon>
        <taxon>Fungi</taxon>
        <taxon>Dikarya</taxon>
        <taxon>Ascomycota</taxon>
        <taxon>Pezizomycotina</taxon>
        <taxon>Sordariomycetes</taxon>
        <taxon>Hypocreomycetidae</taxon>
        <taxon>Hypocreales</taxon>
        <taxon>Bionectriaceae</taxon>
        <taxon>Geosmithia</taxon>
    </lineage>
</organism>
<dbReference type="GO" id="GO:0016787">
    <property type="term" value="F:hydrolase activity"/>
    <property type="evidence" value="ECO:0007669"/>
    <property type="project" value="UniProtKB-KW"/>
</dbReference>
<keyword evidence="5" id="KW-1185">Reference proteome</keyword>
<name>A0A9P5D7M4_9HYPO</name>
<evidence type="ECO:0000256" key="2">
    <source>
        <dbReference type="SAM" id="MobiDB-lite"/>
    </source>
</evidence>
<dbReference type="EMBL" id="JAANYQ010000004">
    <property type="protein sequence ID" value="KAF4124654.1"/>
    <property type="molecule type" value="Genomic_DNA"/>
</dbReference>
<evidence type="ECO:0000313" key="4">
    <source>
        <dbReference type="EMBL" id="KAF4124654.1"/>
    </source>
</evidence>
<gene>
    <name evidence="4" type="ORF">GMORB2_5320</name>
</gene>
<feature type="compositionally biased region" description="Basic and acidic residues" evidence="2">
    <location>
        <begin position="1"/>
        <end position="10"/>
    </location>
</feature>
<evidence type="ECO:0000256" key="1">
    <source>
        <dbReference type="ARBA" id="ARBA00022801"/>
    </source>
</evidence>
<dbReference type="RefSeq" id="XP_035323306.1">
    <property type="nucleotide sequence ID" value="XM_035467294.1"/>
</dbReference>
<dbReference type="InterPro" id="IPR049492">
    <property type="entry name" value="BD-FAE-like_dom"/>
</dbReference>
<dbReference type="InterPro" id="IPR029058">
    <property type="entry name" value="AB_hydrolase_fold"/>
</dbReference>